<accession>A0A2M7V2U7</accession>
<dbReference type="AlphaFoldDB" id="A0A2M7V2U7"/>
<dbReference type="PROSITE" id="PS51257">
    <property type="entry name" value="PROKAR_LIPOPROTEIN"/>
    <property type="match status" value="1"/>
</dbReference>
<evidence type="ECO:0000256" key="1">
    <source>
        <dbReference type="SAM" id="SignalP"/>
    </source>
</evidence>
<organism evidence="2 3">
    <name type="scientific">Candidatus Magasanikbacteria bacterium CG_4_10_14_0_2_um_filter_41_31</name>
    <dbReference type="NCBI Taxonomy" id="1974639"/>
    <lineage>
        <taxon>Bacteria</taxon>
        <taxon>Candidatus Magasanikiibacteriota</taxon>
    </lineage>
</organism>
<dbReference type="EMBL" id="PFPI01000047">
    <property type="protein sequence ID" value="PIZ92780.1"/>
    <property type="molecule type" value="Genomic_DNA"/>
</dbReference>
<sequence length="139" mass="14390">MKNIKFSLIAVAAGFALIGAGCAGTSSTPASDSSGGGTAKEQTKGDVLDGAWVITEATGEYASLNVGTTYTFDKANSTLTTKQGIIITKGAITTVSDSAFSVLFEGLSNPFNYTYHFDEGKLVLELATSGGQVFTLERK</sequence>
<keyword evidence="1" id="KW-0732">Signal</keyword>
<evidence type="ECO:0008006" key="4">
    <source>
        <dbReference type="Google" id="ProtNLM"/>
    </source>
</evidence>
<dbReference type="Proteomes" id="UP000230078">
    <property type="component" value="Unassembled WGS sequence"/>
</dbReference>
<comment type="caution">
    <text evidence="2">The sequence shown here is derived from an EMBL/GenBank/DDBJ whole genome shotgun (WGS) entry which is preliminary data.</text>
</comment>
<evidence type="ECO:0000313" key="3">
    <source>
        <dbReference type="Proteomes" id="UP000230078"/>
    </source>
</evidence>
<name>A0A2M7V2U7_9BACT</name>
<feature type="chain" id="PRO_5014798995" description="DUF306 domain-containing protein" evidence="1">
    <location>
        <begin position="24"/>
        <end position="139"/>
    </location>
</feature>
<reference evidence="3" key="1">
    <citation type="submission" date="2017-09" db="EMBL/GenBank/DDBJ databases">
        <title>Depth-based differentiation of microbial function through sediment-hosted aquifers and enrichment of novel symbionts in the deep terrestrial subsurface.</title>
        <authorList>
            <person name="Probst A.J."/>
            <person name="Ladd B."/>
            <person name="Jarett J.K."/>
            <person name="Geller-Mcgrath D.E."/>
            <person name="Sieber C.M.K."/>
            <person name="Emerson J.B."/>
            <person name="Anantharaman K."/>
            <person name="Thomas B.C."/>
            <person name="Malmstrom R."/>
            <person name="Stieglmeier M."/>
            <person name="Klingl A."/>
            <person name="Woyke T."/>
            <person name="Ryan C.M."/>
            <person name="Banfield J.F."/>
        </authorList>
    </citation>
    <scope>NUCLEOTIDE SEQUENCE [LARGE SCALE GENOMIC DNA]</scope>
</reference>
<gene>
    <name evidence="2" type="ORF">COX83_03520</name>
</gene>
<protein>
    <recommendedName>
        <fullName evidence="4">DUF306 domain-containing protein</fullName>
    </recommendedName>
</protein>
<proteinExistence type="predicted"/>
<feature type="signal peptide" evidence="1">
    <location>
        <begin position="1"/>
        <end position="23"/>
    </location>
</feature>
<evidence type="ECO:0000313" key="2">
    <source>
        <dbReference type="EMBL" id="PIZ92780.1"/>
    </source>
</evidence>